<feature type="region of interest" description="Disordered" evidence="3">
    <location>
        <begin position="1"/>
        <end position="85"/>
    </location>
</feature>
<evidence type="ECO:0000256" key="1">
    <source>
        <dbReference type="ARBA" id="ARBA00022658"/>
    </source>
</evidence>
<evidence type="ECO:0000313" key="5">
    <source>
        <dbReference type="EMBL" id="GMH15378.1"/>
    </source>
</evidence>
<dbReference type="AlphaFoldDB" id="A0AAD3SP16"/>
<gene>
    <name evidence="5" type="ORF">Nepgr_017219</name>
</gene>
<dbReference type="Pfam" id="PF03759">
    <property type="entry name" value="PRONE"/>
    <property type="match status" value="1"/>
</dbReference>
<protein>
    <recommendedName>
        <fullName evidence="4">PRONE domain-containing protein</fullName>
    </recommendedName>
</protein>
<dbReference type="FunFam" id="1.20.58.2010:FF:000004">
    <property type="entry name" value="Rop guanine nucleotide exchange factor 1"/>
    <property type="match status" value="1"/>
</dbReference>
<dbReference type="InterPro" id="IPR005512">
    <property type="entry name" value="PRONE_dom"/>
</dbReference>
<dbReference type="PANTHER" id="PTHR33101">
    <property type="entry name" value="ROP GUANINE NUCLEOTIDE EXCHANGE FACTOR 1"/>
    <property type="match status" value="1"/>
</dbReference>
<dbReference type="PANTHER" id="PTHR33101:SF1">
    <property type="entry name" value="ROP GUANINE NUCLEOTIDE EXCHANGE FACTOR 5"/>
    <property type="match status" value="1"/>
</dbReference>
<dbReference type="GO" id="GO:0005886">
    <property type="term" value="C:plasma membrane"/>
    <property type="evidence" value="ECO:0007669"/>
    <property type="project" value="UniProtKB-ARBA"/>
</dbReference>
<keyword evidence="1 2" id="KW-0344">Guanine-nucleotide releasing factor</keyword>
<feature type="region of interest" description="Disordered" evidence="3">
    <location>
        <begin position="553"/>
        <end position="604"/>
    </location>
</feature>
<evidence type="ECO:0000259" key="4">
    <source>
        <dbReference type="PROSITE" id="PS51334"/>
    </source>
</evidence>
<proteinExistence type="predicted"/>
<reference evidence="5" key="1">
    <citation type="submission" date="2023-05" db="EMBL/GenBank/DDBJ databases">
        <title>Nepenthes gracilis genome sequencing.</title>
        <authorList>
            <person name="Fukushima K."/>
        </authorList>
    </citation>
    <scope>NUCLEOTIDE SEQUENCE</scope>
    <source>
        <strain evidence="5">SING2019-196</strain>
    </source>
</reference>
<evidence type="ECO:0000313" key="6">
    <source>
        <dbReference type="Proteomes" id="UP001279734"/>
    </source>
</evidence>
<name>A0AAD3SP16_NEPGR</name>
<comment type="caution">
    <text evidence="5">The sequence shown here is derived from an EMBL/GenBank/DDBJ whole genome shotgun (WGS) entry which is preliminary data.</text>
</comment>
<organism evidence="5 6">
    <name type="scientific">Nepenthes gracilis</name>
    <name type="common">Slender pitcher plant</name>
    <dbReference type="NCBI Taxonomy" id="150966"/>
    <lineage>
        <taxon>Eukaryota</taxon>
        <taxon>Viridiplantae</taxon>
        <taxon>Streptophyta</taxon>
        <taxon>Embryophyta</taxon>
        <taxon>Tracheophyta</taxon>
        <taxon>Spermatophyta</taxon>
        <taxon>Magnoliopsida</taxon>
        <taxon>eudicotyledons</taxon>
        <taxon>Gunneridae</taxon>
        <taxon>Pentapetalae</taxon>
        <taxon>Caryophyllales</taxon>
        <taxon>Nepenthaceae</taxon>
        <taxon>Nepenthes</taxon>
    </lineage>
</organism>
<sequence length="604" mass="66960">MGSSAEIGNGVEVDKSKKGIDGGSVTDFSASEGRESNSGRSSSQISDDDFKARKSSSPPMLGWPIKNAAMPQRPVSDSRKPVLDLDVDPNLKKQSSKVSEMEMMKDRFAKLLLGEDMSGSGKGVCTALAISNAITNLCATIFGQLWRLEPLTSDKKSMWRREMEWLLCVSDHIVELIPSWQTFPDGSKLEVMTCRPRSDLFINLPALRKLDNLLLDILDSFISTEFWYVDQGIVTSDCDGSTSFRKTLQRQEEKWWLPVPRVPPGGLQENSRKQLDHKRECTNQILKATMAINSNVLAEMEVPDSYLETLPKNGRSCLGDMIYRYITSDRFSPECLLDCLDLSSEHVALEIANHVEAAMYVWRRRLYAKPITNPNRSTTKSSWEMVRDLMVDGDKRELLAERAEKLLLCLRQRCPGLTQTTLDTTKIQCNKDVGKSVLESYSRVLESLAYNIVARIDDVLYVDDLTKCSGKLSSVPTVSVITHKKVSLPYSAHISSTPYKTACATPSFSPAPPIVTPARGERTPFLSCDKPPRRGLGVRRVLTNYLANEARMKNCGGNQTAGPGSGSGSISKSNVASPSSQRDTENIDPQRVSTAQKQKVSRLG</sequence>
<keyword evidence="6" id="KW-1185">Reference proteome</keyword>
<feature type="domain" description="PRONE" evidence="4">
    <location>
        <begin position="91"/>
        <end position="473"/>
    </location>
</feature>
<evidence type="ECO:0000256" key="2">
    <source>
        <dbReference type="PROSITE-ProRule" id="PRU00663"/>
    </source>
</evidence>
<dbReference type="Gene3D" id="1.20.58.2010">
    <property type="entry name" value="PRONE domain, subdomain 1"/>
    <property type="match status" value="2"/>
</dbReference>
<dbReference type="EMBL" id="BSYO01000015">
    <property type="protein sequence ID" value="GMH15378.1"/>
    <property type="molecule type" value="Genomic_DNA"/>
</dbReference>
<dbReference type="FunFam" id="1.20.58.2010:FF:000001">
    <property type="entry name" value="Rop guanine nucleotide exchange factor 14"/>
    <property type="match status" value="1"/>
</dbReference>
<dbReference type="PROSITE" id="PS51334">
    <property type="entry name" value="PRONE"/>
    <property type="match status" value="1"/>
</dbReference>
<dbReference type="Proteomes" id="UP001279734">
    <property type="component" value="Unassembled WGS sequence"/>
</dbReference>
<dbReference type="InterPro" id="IPR038937">
    <property type="entry name" value="RopGEF"/>
</dbReference>
<evidence type="ECO:0000256" key="3">
    <source>
        <dbReference type="SAM" id="MobiDB-lite"/>
    </source>
</evidence>
<dbReference type="GO" id="GO:0005085">
    <property type="term" value="F:guanyl-nucleotide exchange factor activity"/>
    <property type="evidence" value="ECO:0007669"/>
    <property type="project" value="UniProtKB-UniRule"/>
</dbReference>
<accession>A0AAD3SP16</accession>